<dbReference type="PROSITE" id="PS00012">
    <property type="entry name" value="PHOSPHOPANTETHEINE"/>
    <property type="match status" value="1"/>
</dbReference>
<dbReference type="GO" id="GO:0031177">
    <property type="term" value="F:phosphopantetheine binding"/>
    <property type="evidence" value="ECO:0007669"/>
    <property type="project" value="InterPro"/>
</dbReference>
<proteinExistence type="predicted"/>
<dbReference type="Gene3D" id="3.40.50.720">
    <property type="entry name" value="NAD(P)-binding Rossmann-like Domain"/>
    <property type="match status" value="1"/>
</dbReference>
<dbReference type="InterPro" id="IPR020806">
    <property type="entry name" value="PKS_PP-bd"/>
</dbReference>
<dbReference type="GO" id="GO:0006633">
    <property type="term" value="P:fatty acid biosynthetic process"/>
    <property type="evidence" value="ECO:0007669"/>
    <property type="project" value="TreeGrafter"/>
</dbReference>
<dbReference type="Gene3D" id="1.10.1200.10">
    <property type="entry name" value="ACP-like"/>
    <property type="match status" value="1"/>
</dbReference>
<name>A0A8T9C245_9HELO</name>
<dbReference type="Pfam" id="PF08240">
    <property type="entry name" value="ADH_N"/>
    <property type="match status" value="1"/>
</dbReference>
<dbReference type="InterPro" id="IPR056501">
    <property type="entry name" value="NAD-bd_HRPKS_sdrA"/>
</dbReference>
<dbReference type="SUPFAM" id="SSF51735">
    <property type="entry name" value="NAD(P)-binding Rossmann-fold domains"/>
    <property type="match status" value="2"/>
</dbReference>
<dbReference type="SMART" id="SM00822">
    <property type="entry name" value="PKS_KR"/>
    <property type="match status" value="1"/>
</dbReference>
<dbReference type="InterPro" id="IPR013154">
    <property type="entry name" value="ADH-like_N"/>
</dbReference>
<organism evidence="6 7">
    <name type="scientific">Lachnellula suecica</name>
    <dbReference type="NCBI Taxonomy" id="602035"/>
    <lineage>
        <taxon>Eukaryota</taxon>
        <taxon>Fungi</taxon>
        <taxon>Dikarya</taxon>
        <taxon>Ascomycota</taxon>
        <taxon>Pezizomycotina</taxon>
        <taxon>Leotiomycetes</taxon>
        <taxon>Helotiales</taxon>
        <taxon>Lachnaceae</taxon>
        <taxon>Lachnellula</taxon>
    </lineage>
</organism>
<gene>
    <name evidence="6" type="primary">mlcB</name>
    <name evidence="6" type="ORF">LSUE1_G008833</name>
</gene>
<dbReference type="Proteomes" id="UP000469558">
    <property type="component" value="Unassembled WGS sequence"/>
</dbReference>
<feature type="domain" description="Carrier" evidence="5">
    <location>
        <begin position="793"/>
        <end position="870"/>
    </location>
</feature>
<dbReference type="InterPro" id="IPR011032">
    <property type="entry name" value="GroES-like_sf"/>
</dbReference>
<evidence type="ECO:0000313" key="6">
    <source>
        <dbReference type="EMBL" id="TVY71472.1"/>
    </source>
</evidence>
<dbReference type="Pfam" id="PF23297">
    <property type="entry name" value="ACP_SdgA_C"/>
    <property type="match status" value="1"/>
</dbReference>
<dbReference type="Pfam" id="PF23114">
    <property type="entry name" value="NAD-bd_HRPKS_sdrA"/>
    <property type="match status" value="1"/>
</dbReference>
<dbReference type="SUPFAM" id="SSF47336">
    <property type="entry name" value="ACP-like"/>
    <property type="match status" value="1"/>
</dbReference>
<dbReference type="PROSITE" id="PS50075">
    <property type="entry name" value="CARRIER"/>
    <property type="match status" value="1"/>
</dbReference>
<reference evidence="6 7" key="1">
    <citation type="submission" date="2018-05" db="EMBL/GenBank/DDBJ databases">
        <title>Genome sequencing and assembly of the regulated plant pathogen Lachnellula willkommii and related sister species for the development of diagnostic species identification markers.</title>
        <authorList>
            <person name="Giroux E."/>
            <person name="Bilodeau G."/>
        </authorList>
    </citation>
    <scope>NUCLEOTIDE SEQUENCE [LARGE SCALE GENOMIC DNA]</scope>
    <source>
        <strain evidence="6 7">CBS 268.59</strain>
    </source>
</reference>
<dbReference type="OrthoDB" id="329835at2759"/>
<comment type="caution">
    <text evidence="6">The sequence shown here is derived from an EMBL/GenBank/DDBJ whole genome shotgun (WGS) entry which is preliminary data.</text>
</comment>
<evidence type="ECO:0000256" key="1">
    <source>
        <dbReference type="ARBA" id="ARBA00022450"/>
    </source>
</evidence>
<dbReference type="SUPFAM" id="SSF50129">
    <property type="entry name" value="GroES-like"/>
    <property type="match status" value="1"/>
</dbReference>
<keyword evidence="3" id="KW-0808">Transferase</keyword>
<dbReference type="AlphaFoldDB" id="A0A8T9C245"/>
<dbReference type="InterPro" id="IPR036291">
    <property type="entry name" value="NAD(P)-bd_dom_sf"/>
</dbReference>
<dbReference type="InterPro" id="IPR057326">
    <property type="entry name" value="KR_dom"/>
</dbReference>
<dbReference type="InterPro" id="IPR006162">
    <property type="entry name" value="Ppantetheine_attach_site"/>
</dbReference>
<evidence type="ECO:0000256" key="2">
    <source>
        <dbReference type="ARBA" id="ARBA00022553"/>
    </source>
</evidence>
<dbReference type="EMBL" id="QGMK01001217">
    <property type="protein sequence ID" value="TVY71472.1"/>
    <property type="molecule type" value="Genomic_DNA"/>
</dbReference>
<dbReference type="InterPro" id="IPR036736">
    <property type="entry name" value="ACP-like_sf"/>
</dbReference>
<dbReference type="GO" id="GO:0016491">
    <property type="term" value="F:oxidoreductase activity"/>
    <property type="evidence" value="ECO:0007669"/>
    <property type="project" value="InterPro"/>
</dbReference>
<dbReference type="CDD" id="cd05195">
    <property type="entry name" value="enoyl_red"/>
    <property type="match status" value="1"/>
</dbReference>
<dbReference type="PANTHER" id="PTHR43775">
    <property type="entry name" value="FATTY ACID SYNTHASE"/>
    <property type="match status" value="1"/>
</dbReference>
<dbReference type="GO" id="GO:0004312">
    <property type="term" value="F:fatty acid synthase activity"/>
    <property type="evidence" value="ECO:0007669"/>
    <property type="project" value="TreeGrafter"/>
</dbReference>
<dbReference type="GO" id="GO:1901336">
    <property type="term" value="P:lactone biosynthetic process"/>
    <property type="evidence" value="ECO:0007669"/>
    <property type="project" value="UniProtKB-ARBA"/>
</dbReference>
<dbReference type="SMART" id="SM00823">
    <property type="entry name" value="PKS_PP"/>
    <property type="match status" value="1"/>
</dbReference>
<dbReference type="Gene3D" id="3.90.180.10">
    <property type="entry name" value="Medium-chain alcohol dehydrogenases, catalytic domain"/>
    <property type="match status" value="1"/>
</dbReference>
<evidence type="ECO:0000313" key="7">
    <source>
        <dbReference type="Proteomes" id="UP000469558"/>
    </source>
</evidence>
<accession>A0A8T9C245</accession>
<dbReference type="InterPro" id="IPR013968">
    <property type="entry name" value="PKS_KR"/>
</dbReference>
<evidence type="ECO:0000256" key="4">
    <source>
        <dbReference type="ARBA" id="ARBA00023268"/>
    </source>
</evidence>
<keyword evidence="7" id="KW-1185">Reference proteome</keyword>
<dbReference type="PANTHER" id="PTHR43775:SF37">
    <property type="entry name" value="SI:DKEY-61P9.11"/>
    <property type="match status" value="1"/>
</dbReference>
<dbReference type="InterPro" id="IPR009081">
    <property type="entry name" value="PP-bd_ACP"/>
</dbReference>
<dbReference type="FunFam" id="3.40.50.720:FF:000209">
    <property type="entry name" value="Polyketide synthase Pks12"/>
    <property type="match status" value="1"/>
</dbReference>
<sequence>MAEVDLTDKLCICLAELEKPMLKDASQAHYDMTKRIFMESKGLMWVAKGACENVSQPDSAIFYGLARALRSENETFPLITFDLDSDTKQADSQSGINIVAIFQKSFMADGIIEDHEYSERNGIVNIKRVVDTVEANLQIAGQAQTAKLVSESQSLYQSDRHLKLAIETPGLLDSLLFIDDPEALQPLAADDVEIQICATGLNFRDVMICMGQLSDTHLGLESSGVVTKIGSNVTHLKVGQRVVAWTYGDFRNFVHNPAKMVRPIPDDMSFSDAASVPIVYCTAFYAFHHIARLQKNETVLIHAAAGGVGQAAIMLAQSYGAEVFVTVGSKEKKDLVMTKYKIPEDHIFSSRDLSFADGVKRMTGGKGVDVVLNSLAGEMLKATWKCIATFGRFIEIGKRDLVDNSRLDMRPFLRNVTFASIDLITVFLENQDLAAELLAGSMDLIRKGGVKLIAPVKTFCFLQAEEAFRYIQAGRHTGKIVLEPAPGEMVQATPRPRKEVSLDPKASYLIAGGFGGLGRSIDRWMAAHGAKYIVFISRSGGDKPQAQELLTKLKDMGVHCEAIKGDITDITSLTSGMHKALESMPAIKGVIQSTMVLEDQIFEKMSLQSFNAAVRPKVQGSWNLHTATLSQPLDFFIMLASSVGVLGNAGQGNYAAGNAYEDALAHYRVREGLPATTIDVGMMLGVGAVAEDDSGLARRNLERKGFVGIEESEFLVMMEMAMSPKTQKLCQMINGIKTRDVFEGTESEAPFWYSDPIFSHLKKMGVSRIASAIGEDGTKSISMSLKEYLSLTDASNFILDAIIHKLSRNLMMALEDFDSEKPMIAYGVDSLVAVEIRNWFSKEMKADVPVFQILQANSLAALALDVAEESTLVVAE</sequence>
<dbReference type="Pfam" id="PF13602">
    <property type="entry name" value="ADH_zinc_N_2"/>
    <property type="match status" value="1"/>
</dbReference>
<evidence type="ECO:0000259" key="5">
    <source>
        <dbReference type="PROSITE" id="PS50075"/>
    </source>
</evidence>
<dbReference type="Pfam" id="PF08659">
    <property type="entry name" value="KR"/>
    <property type="match status" value="1"/>
</dbReference>
<keyword evidence="1" id="KW-0596">Phosphopantetheine</keyword>
<dbReference type="InterPro" id="IPR050091">
    <property type="entry name" value="PKS_NRPS_Biosynth_Enz"/>
</dbReference>
<evidence type="ECO:0000256" key="3">
    <source>
        <dbReference type="ARBA" id="ARBA00022679"/>
    </source>
</evidence>
<keyword evidence="2" id="KW-0597">Phosphoprotein</keyword>
<keyword evidence="4" id="KW-0511">Multifunctional enzyme</keyword>
<dbReference type="InterPro" id="IPR020843">
    <property type="entry name" value="ER"/>
</dbReference>
<protein>
    <submittedName>
        <fullName evidence="6">Compactin diketide synthase mokB</fullName>
    </submittedName>
</protein>
<dbReference type="GO" id="GO:0030639">
    <property type="term" value="P:polyketide biosynthetic process"/>
    <property type="evidence" value="ECO:0007669"/>
    <property type="project" value="UniProtKB-ARBA"/>
</dbReference>
<dbReference type="SMART" id="SM00829">
    <property type="entry name" value="PKS_ER"/>
    <property type="match status" value="1"/>
</dbReference>